<dbReference type="PANTHER" id="PTHR13743">
    <property type="entry name" value="BEIGE/BEACH-RELATED"/>
    <property type="match status" value="1"/>
</dbReference>
<dbReference type="SMART" id="SM01026">
    <property type="entry name" value="Beach"/>
    <property type="match status" value="1"/>
</dbReference>
<keyword evidence="1 3" id="KW-0853">WD repeat</keyword>
<dbReference type="InterPro" id="IPR036372">
    <property type="entry name" value="BEACH_dom_sf"/>
</dbReference>
<evidence type="ECO:0000259" key="7">
    <source>
        <dbReference type="PROSITE" id="PS51783"/>
    </source>
</evidence>
<evidence type="ECO:0000256" key="5">
    <source>
        <dbReference type="SAM" id="MobiDB-lite"/>
    </source>
</evidence>
<organism evidence="8 9">
    <name type="scientific">Polysphondylium violaceum</name>
    <dbReference type="NCBI Taxonomy" id="133409"/>
    <lineage>
        <taxon>Eukaryota</taxon>
        <taxon>Amoebozoa</taxon>
        <taxon>Evosea</taxon>
        <taxon>Eumycetozoa</taxon>
        <taxon>Dictyostelia</taxon>
        <taxon>Dictyosteliales</taxon>
        <taxon>Dictyosteliaceae</taxon>
        <taxon>Polysphondylium</taxon>
    </lineage>
</organism>
<evidence type="ECO:0000256" key="1">
    <source>
        <dbReference type="ARBA" id="ARBA00022574"/>
    </source>
</evidence>
<evidence type="ECO:0000256" key="3">
    <source>
        <dbReference type="PROSITE-ProRule" id="PRU00221"/>
    </source>
</evidence>
<dbReference type="CDD" id="cd00200">
    <property type="entry name" value="WD40"/>
    <property type="match status" value="1"/>
</dbReference>
<dbReference type="AlphaFoldDB" id="A0A8J4V5L6"/>
<dbReference type="Pfam" id="PF25400">
    <property type="entry name" value="PH_FAN"/>
    <property type="match status" value="2"/>
</dbReference>
<accession>A0A8J4V5L6</accession>
<dbReference type="InterPro" id="IPR036322">
    <property type="entry name" value="WD40_repeat_dom_sf"/>
</dbReference>
<dbReference type="Gene3D" id="2.30.29.30">
    <property type="entry name" value="Pleckstrin-homology domain (PH domain)/Phosphotyrosine-binding domain (PTB)"/>
    <property type="match status" value="1"/>
</dbReference>
<evidence type="ECO:0000313" key="8">
    <source>
        <dbReference type="EMBL" id="KAF2078283.1"/>
    </source>
</evidence>
<dbReference type="PROSITE" id="PS50294">
    <property type="entry name" value="WD_REPEATS_REGION"/>
    <property type="match status" value="1"/>
</dbReference>
<dbReference type="InterPro" id="IPR015943">
    <property type="entry name" value="WD40/YVTN_repeat-like_dom_sf"/>
</dbReference>
<name>A0A8J4V5L6_9MYCE</name>
<evidence type="ECO:0000256" key="2">
    <source>
        <dbReference type="ARBA" id="ARBA00022737"/>
    </source>
</evidence>
<dbReference type="CDD" id="cd01201">
    <property type="entry name" value="PH_BEACH"/>
    <property type="match status" value="1"/>
</dbReference>
<feature type="domain" description="BEACH" evidence="6">
    <location>
        <begin position="395"/>
        <end position="691"/>
    </location>
</feature>
<gene>
    <name evidence="8" type="ORF">CYY_000375</name>
</gene>
<evidence type="ECO:0008006" key="10">
    <source>
        <dbReference type="Google" id="ProtNLM"/>
    </source>
</evidence>
<dbReference type="Gene3D" id="1.10.1540.10">
    <property type="entry name" value="BEACH domain"/>
    <property type="match status" value="1"/>
</dbReference>
<dbReference type="CDD" id="cd06071">
    <property type="entry name" value="Beach"/>
    <property type="match status" value="1"/>
</dbReference>
<dbReference type="InterPro" id="IPR011993">
    <property type="entry name" value="PH-like_dom_sf"/>
</dbReference>
<dbReference type="InterPro" id="IPR001680">
    <property type="entry name" value="WD40_rpt"/>
</dbReference>
<dbReference type="PANTHER" id="PTHR13743:SF123">
    <property type="entry name" value="PROTEIN FAN"/>
    <property type="match status" value="1"/>
</dbReference>
<feature type="region of interest" description="Disordered" evidence="5">
    <location>
        <begin position="678"/>
        <end position="697"/>
    </location>
</feature>
<dbReference type="Pfam" id="PF02138">
    <property type="entry name" value="Beach"/>
    <property type="match status" value="1"/>
</dbReference>
<dbReference type="Pfam" id="PF00400">
    <property type="entry name" value="WD40"/>
    <property type="match status" value="4"/>
</dbReference>
<comment type="caution">
    <text evidence="8">The sequence shown here is derived from an EMBL/GenBank/DDBJ whole genome shotgun (WGS) entry which is preliminary data.</text>
</comment>
<feature type="domain" description="BEACH-type PH" evidence="7">
    <location>
        <begin position="295"/>
        <end position="390"/>
    </location>
</feature>
<dbReference type="PROSITE" id="PS50082">
    <property type="entry name" value="WD_REPEATS_2"/>
    <property type="match status" value="3"/>
</dbReference>
<dbReference type="SUPFAM" id="SSF81837">
    <property type="entry name" value="BEACH domain"/>
    <property type="match status" value="1"/>
</dbReference>
<evidence type="ECO:0000259" key="6">
    <source>
        <dbReference type="PROSITE" id="PS50197"/>
    </source>
</evidence>
<dbReference type="SUPFAM" id="SSF50978">
    <property type="entry name" value="WD40 repeat-like"/>
    <property type="match status" value="1"/>
</dbReference>
<dbReference type="InterPro" id="IPR000409">
    <property type="entry name" value="BEACH_dom"/>
</dbReference>
<dbReference type="SUPFAM" id="SSF50729">
    <property type="entry name" value="PH domain-like"/>
    <property type="match status" value="1"/>
</dbReference>
<sequence>MFTVNRTKLRFSLILMEEGEYYFDDYNATFYPPADTEEESWAKRVAGRVLICSNSIFFEPDDNKLPIMRMPFKEVLGVGRWLNSASSAPTLPSSSMSQSLPPPPSSREEPPKLPPKTAVSSTSGSALTRFFSTIPFARSVSTSTTSSTLPNPTTSPISSTPTLTNTSPIPSKQNINNNSSNNNNNNNNNLNPFDRRSIPTVTPSYIASKVDVFYIKTTQIIEMKEGNKNAPYVFKTCNLDLKFSLSYTALPPILETIKDFLQYSKKEKTQHENIIKSLIEDRENKHQFDLSLLVDLNEKSILELKCSKISPLVENPGRLLLTNARLYFQPMNNIEGKIFSHHNLESITRVQKRRHSLREIGLELFFDDNSSLFFKFGHTYDRDRVYNLLVQHLCPNIVNVHEQKNYLLKWQNGIISNYDYLIYLNNLAGRTYNDLTQYPVFPWIIQDYTSSELDLTKPETYRDLSKPIGALNPARLATFQQRYHHIPDGEPKFLYGTHYSAPAYVLYYLVRQAPEYMLRLQNGSFDQPSRMFHSIQETWNSVMNNSGDVKELIPEFYKPVDAFSANYCGEFLVNTEQLDLGVRDHNEIINDVVLPPWANNSPKEFVTTLQKALESDYVSSNLHHWIDLIFGHKQKGTEAVKANNLFYHLTYEGAVDIESITDPFKRQVLESQINEFGQTPRQLFTTPHPQRLPQSSRNQNLSIELNDLEENINHLYNTLNNSDELINSNNNTSNNNTSFDLYSFNNNNSNSNTSFDGFSSNSNLKKSSSVNNLSFDLNSSMDYSSNNNNNSFLNDDDRNWGSLANFTLNQVIKGHKDRVTALCLSSLNPDILYSVSKDSLLKIYSLREGKQNRSLNLCGLALSSIQLSRDEKYIIIGSWDDNIYVYSVQNGSISYSLAGHSDAVSCLKLHKNMLVSGSWDSSVKVWRVERSPNSGAITVDLRPMADFVESESEITCLDISPDGMTCVAGSKDGHIYFYDLVSLQMIRKSSLYYHKLTCIKYTPDGSRIVTSCVDGSLKLIGNEGSEIFGFQCDDKVYCLDTDGSTLVVGTRSGLRLWSLTTGTEIKDTASSFLSQSSQDSIRSLCVTMTNGRPTLLTGTLNGSISIWSQSQSS</sequence>
<evidence type="ECO:0000256" key="4">
    <source>
        <dbReference type="SAM" id="Coils"/>
    </source>
</evidence>
<dbReference type="PROSITE" id="PS51783">
    <property type="entry name" value="PH_BEACH"/>
    <property type="match status" value="1"/>
</dbReference>
<dbReference type="SMART" id="SM00320">
    <property type="entry name" value="WD40"/>
    <property type="match status" value="7"/>
</dbReference>
<dbReference type="EMBL" id="AJWJ01000007">
    <property type="protein sequence ID" value="KAF2078283.1"/>
    <property type="molecule type" value="Genomic_DNA"/>
</dbReference>
<dbReference type="Proteomes" id="UP000695562">
    <property type="component" value="Unassembled WGS sequence"/>
</dbReference>
<feature type="compositionally biased region" description="Low complexity" evidence="5">
    <location>
        <begin position="141"/>
        <end position="191"/>
    </location>
</feature>
<keyword evidence="4" id="KW-0175">Coiled coil</keyword>
<feature type="repeat" description="WD" evidence="3">
    <location>
        <begin position="897"/>
        <end position="936"/>
    </location>
</feature>
<feature type="region of interest" description="Disordered" evidence="5">
    <location>
        <begin position="141"/>
        <end position="196"/>
    </location>
</feature>
<dbReference type="FunFam" id="1.10.1540.10:FF:000001">
    <property type="entry name" value="neurobeachin isoform X1"/>
    <property type="match status" value="1"/>
</dbReference>
<feature type="region of interest" description="Disordered" evidence="5">
    <location>
        <begin position="87"/>
        <end position="121"/>
    </location>
</feature>
<evidence type="ECO:0000313" key="9">
    <source>
        <dbReference type="Proteomes" id="UP000695562"/>
    </source>
</evidence>
<feature type="repeat" description="WD" evidence="3">
    <location>
        <begin position="812"/>
        <end position="854"/>
    </location>
</feature>
<dbReference type="OrthoDB" id="26681at2759"/>
<dbReference type="InterPro" id="IPR057496">
    <property type="entry name" value="FAN-like_PH"/>
</dbReference>
<feature type="coiled-coil region" evidence="4">
    <location>
        <begin position="698"/>
        <end position="725"/>
    </location>
</feature>
<proteinExistence type="predicted"/>
<reference evidence="8" key="1">
    <citation type="submission" date="2020-01" db="EMBL/GenBank/DDBJ databases">
        <title>Development of genomics and gene disruption for Polysphondylium violaceum indicates a role for the polyketide synthase stlB in stalk morphogenesis.</title>
        <authorList>
            <person name="Narita B."/>
            <person name="Kawabe Y."/>
            <person name="Kin K."/>
            <person name="Saito T."/>
            <person name="Gibbs R."/>
            <person name="Kuspa A."/>
            <person name="Muzny D."/>
            <person name="Queller D."/>
            <person name="Richards S."/>
            <person name="Strassman J."/>
            <person name="Sucgang R."/>
            <person name="Worley K."/>
            <person name="Schaap P."/>
        </authorList>
    </citation>
    <scope>NUCLEOTIDE SEQUENCE</scope>
    <source>
        <strain evidence="8">QSvi11</strain>
    </source>
</reference>
<dbReference type="Gene3D" id="2.130.10.10">
    <property type="entry name" value="YVTN repeat-like/Quinoprotein amine dehydrogenase"/>
    <property type="match status" value="2"/>
</dbReference>
<keyword evidence="2" id="KW-0677">Repeat</keyword>
<keyword evidence="9" id="KW-1185">Reference proteome</keyword>
<dbReference type="Pfam" id="PF14844">
    <property type="entry name" value="PH_BEACH"/>
    <property type="match status" value="1"/>
</dbReference>
<dbReference type="InterPro" id="IPR050865">
    <property type="entry name" value="BEACH_Domain"/>
</dbReference>
<feature type="repeat" description="WD" evidence="3">
    <location>
        <begin position="947"/>
        <end position="988"/>
    </location>
</feature>
<dbReference type="PROSITE" id="PS50197">
    <property type="entry name" value="BEACH"/>
    <property type="match status" value="1"/>
</dbReference>
<dbReference type="InterPro" id="IPR023362">
    <property type="entry name" value="PH-BEACH_dom"/>
</dbReference>
<feature type="compositionally biased region" description="Low complexity" evidence="5">
    <location>
        <begin position="87"/>
        <end position="99"/>
    </location>
</feature>
<protein>
    <recommendedName>
        <fullName evidence="10">BEACH domain-containing protein</fullName>
    </recommendedName>
</protein>